<evidence type="ECO:0000313" key="1">
    <source>
        <dbReference type="EMBL" id="MFD2732417.1"/>
    </source>
</evidence>
<organism evidence="1 2">
    <name type="scientific">Pedobacter alpinus</name>
    <dbReference type="NCBI Taxonomy" id="1590643"/>
    <lineage>
        <taxon>Bacteria</taxon>
        <taxon>Pseudomonadati</taxon>
        <taxon>Bacteroidota</taxon>
        <taxon>Sphingobacteriia</taxon>
        <taxon>Sphingobacteriales</taxon>
        <taxon>Sphingobacteriaceae</taxon>
        <taxon>Pedobacter</taxon>
    </lineage>
</organism>
<dbReference type="InterPro" id="IPR015943">
    <property type="entry name" value="WD40/YVTN_repeat-like_dom_sf"/>
</dbReference>
<evidence type="ECO:0000313" key="2">
    <source>
        <dbReference type="Proteomes" id="UP001597546"/>
    </source>
</evidence>
<dbReference type="RefSeq" id="WP_379045869.1">
    <property type="nucleotide sequence ID" value="NZ_JBHSKW010000057.1"/>
</dbReference>
<accession>A0ABW5TT04</accession>
<protein>
    <submittedName>
        <fullName evidence="1">YncE family protein</fullName>
    </submittedName>
</protein>
<name>A0ABW5TT04_9SPHI</name>
<gene>
    <name evidence="1" type="ORF">ACFSSE_11970</name>
</gene>
<dbReference type="SUPFAM" id="SSF50969">
    <property type="entry name" value="YVTN repeat-like/Quinoprotein amine dehydrogenase"/>
    <property type="match status" value="1"/>
</dbReference>
<comment type="caution">
    <text evidence="1">The sequence shown here is derived from an EMBL/GenBank/DDBJ whole genome shotgun (WGS) entry which is preliminary data.</text>
</comment>
<dbReference type="InterPro" id="IPR031815">
    <property type="entry name" value="DUF5074"/>
</dbReference>
<keyword evidence="2" id="KW-1185">Reference proteome</keyword>
<dbReference type="Pfam" id="PF16819">
    <property type="entry name" value="DUF5074"/>
    <property type="match status" value="1"/>
</dbReference>
<dbReference type="PROSITE" id="PS51257">
    <property type="entry name" value="PROKAR_LIPOPROTEIN"/>
    <property type="match status" value="1"/>
</dbReference>
<dbReference type="Proteomes" id="UP001597546">
    <property type="component" value="Unassembled WGS sequence"/>
</dbReference>
<sequence>MKTINYNLKTLLVALTAVLTISSCTKDEVFEELPAVRSGYYILNEGGFNSNNASLSYYNLENGSVVNGFFAQKNGRGLGDTGNDIQVYGSKMYIVVNVSNTVEVVDAKTVKSIKQLDFKNNGVGRQPRYIVFNKNKAFVSSYDGTIAVIDTASLAIEKYITVGRNPEQMAIANNKLYVANSGGLSYPNYDKTVSVVDLTTLTEIKKIEVVLNPGGVKATADGKIYVKSTGNYGNIKPSLTIIDSKTDVVTSSKEFTGGNMVINGTKAYFTSGKGIKLYDLSTDAVISENIITDISDEAKITTPYGLTYDSVNKLFFVCDAKNYASNGQVYCFGEDGKLKYKITAGVIPSKIIFLNK</sequence>
<dbReference type="Gene3D" id="2.130.10.10">
    <property type="entry name" value="YVTN repeat-like/Quinoprotein amine dehydrogenase"/>
    <property type="match status" value="1"/>
</dbReference>
<dbReference type="InterPro" id="IPR011044">
    <property type="entry name" value="Quino_amine_DH_bsu"/>
</dbReference>
<dbReference type="PANTHER" id="PTHR47197:SF3">
    <property type="entry name" value="DIHYDRO-HEME D1 DEHYDROGENASE"/>
    <property type="match status" value="1"/>
</dbReference>
<dbReference type="InterPro" id="IPR051200">
    <property type="entry name" value="Host-pathogen_enzymatic-act"/>
</dbReference>
<dbReference type="PANTHER" id="PTHR47197">
    <property type="entry name" value="PROTEIN NIRF"/>
    <property type="match status" value="1"/>
</dbReference>
<reference evidence="2" key="1">
    <citation type="journal article" date="2019" name="Int. J. Syst. Evol. Microbiol.">
        <title>The Global Catalogue of Microorganisms (GCM) 10K type strain sequencing project: providing services to taxonomists for standard genome sequencing and annotation.</title>
        <authorList>
            <consortium name="The Broad Institute Genomics Platform"/>
            <consortium name="The Broad Institute Genome Sequencing Center for Infectious Disease"/>
            <person name="Wu L."/>
            <person name="Ma J."/>
        </authorList>
    </citation>
    <scope>NUCLEOTIDE SEQUENCE [LARGE SCALE GENOMIC DNA]</scope>
    <source>
        <strain evidence="2">KCTC 42456</strain>
    </source>
</reference>
<proteinExistence type="predicted"/>
<dbReference type="EMBL" id="JBHULV010000042">
    <property type="protein sequence ID" value="MFD2732417.1"/>
    <property type="molecule type" value="Genomic_DNA"/>
</dbReference>